<gene>
    <name evidence="1" type="ORF">AOY20_04865</name>
</gene>
<dbReference type="GO" id="GO:0015996">
    <property type="term" value="P:chlorophyll catabolic process"/>
    <property type="evidence" value="ECO:0007669"/>
    <property type="project" value="TreeGrafter"/>
</dbReference>
<dbReference type="STRING" id="1324350.AOY20_04865"/>
<dbReference type="PANTHER" id="PTHR24314">
    <property type="entry name" value="NON-SPECIFIC LIPID TRANSFER PROTEIN-RELATED"/>
    <property type="match status" value="1"/>
</dbReference>
<dbReference type="RefSeq" id="WP_054580818.1">
    <property type="nucleotide sequence ID" value="NZ_CP012808.1"/>
</dbReference>
<dbReference type="GO" id="GO:0034256">
    <property type="term" value="F:chlorophyll(ide) b reductase activity"/>
    <property type="evidence" value="ECO:0007669"/>
    <property type="project" value="TreeGrafter"/>
</dbReference>
<dbReference type="SUPFAM" id="SSF51735">
    <property type="entry name" value="NAD(P)-binding Rossmann-fold domains"/>
    <property type="match status" value="1"/>
</dbReference>
<dbReference type="InterPro" id="IPR036291">
    <property type="entry name" value="NAD(P)-bd_dom_sf"/>
</dbReference>
<organism evidence="1 2">
    <name type="scientific">Acinetobacter equi</name>
    <dbReference type="NCBI Taxonomy" id="1324350"/>
    <lineage>
        <taxon>Bacteria</taxon>
        <taxon>Pseudomonadati</taxon>
        <taxon>Pseudomonadota</taxon>
        <taxon>Gammaproteobacteria</taxon>
        <taxon>Moraxellales</taxon>
        <taxon>Moraxellaceae</taxon>
        <taxon>Acinetobacter</taxon>
    </lineage>
</organism>
<dbReference type="Proteomes" id="UP000064939">
    <property type="component" value="Chromosome"/>
</dbReference>
<protein>
    <submittedName>
        <fullName evidence="1">Oxidoreductase</fullName>
    </submittedName>
</protein>
<reference evidence="1 2" key="1">
    <citation type="journal article" date="2015" name="Int. J. Syst. Evol. Microbiol.">
        <title>Acinetobacter equi sp. nov. isolated from horse faeces.</title>
        <authorList>
            <person name="Poppel M.T."/>
            <person name="Skiebe E."/>
            <person name="Laue M."/>
            <person name="Bergmann H."/>
            <person name="Ebersberger I."/>
            <person name="Garn T."/>
            <person name="Fruth A."/>
            <person name="Baumgardt S."/>
            <person name="Busse H.J."/>
            <person name="Wilharm G."/>
        </authorList>
    </citation>
    <scope>NUCLEOTIDE SEQUENCE [LARGE SCALE GENOMIC DNA]</scope>
    <source>
        <strain evidence="1 2">114</strain>
    </source>
</reference>
<dbReference type="CDD" id="cd05233">
    <property type="entry name" value="SDR_c"/>
    <property type="match status" value="1"/>
</dbReference>
<dbReference type="GO" id="GO:0010304">
    <property type="term" value="P:PSII associated light-harvesting complex II catabolic process"/>
    <property type="evidence" value="ECO:0007669"/>
    <property type="project" value="TreeGrafter"/>
</dbReference>
<evidence type="ECO:0000313" key="2">
    <source>
        <dbReference type="Proteomes" id="UP000064939"/>
    </source>
</evidence>
<dbReference type="EMBL" id="CP012808">
    <property type="protein sequence ID" value="ALH94919.1"/>
    <property type="molecule type" value="Genomic_DNA"/>
</dbReference>
<dbReference type="Pfam" id="PF00106">
    <property type="entry name" value="adh_short"/>
    <property type="match status" value="1"/>
</dbReference>
<name>A0A0N9V6S2_9GAMM</name>
<dbReference type="OrthoDB" id="9806974at2"/>
<sequence>MNRSYQKGCVVITGSSKGIGFGLAQAFLKLNYNVVISGRNKTQLDVAFAQLIQNFSESKILAIRCDITQHHDLKALWKQATQQFKQVDIWINNAGTCTATLDFINIPESEINNTIQTNILGTTLASQVALQGMIQQKFGQIYNMEGWGSKGEWSAGMTVYSTTKYAVSYFSKALFKEAKSHGIRIGTLSPGMVSTDLLISSWTQGNVQNWKKMKRLFLFIIDPPETVCKFLAHKIKTNKKSYNRIVWMTPLRLLFRLFQPYYWKRNPIQNTDLEHLDH</sequence>
<proteinExistence type="predicted"/>
<dbReference type="KEGG" id="aei:AOY20_04865"/>
<dbReference type="PANTHER" id="PTHR24314:SF21">
    <property type="entry name" value="CHLOROPHYLL(IDE) B REDUCTASE NYC1, CHLOROPLASTIC-RELATED"/>
    <property type="match status" value="1"/>
</dbReference>
<dbReference type="PRINTS" id="PR00081">
    <property type="entry name" value="GDHRDH"/>
</dbReference>
<dbReference type="AlphaFoldDB" id="A0A0N9V6S2"/>
<keyword evidence="2" id="KW-1185">Reference proteome</keyword>
<dbReference type="InterPro" id="IPR052625">
    <property type="entry name" value="Chl_b_Red"/>
</dbReference>
<dbReference type="InterPro" id="IPR002347">
    <property type="entry name" value="SDR_fam"/>
</dbReference>
<evidence type="ECO:0000313" key="1">
    <source>
        <dbReference type="EMBL" id="ALH94919.1"/>
    </source>
</evidence>
<accession>A0A0N9V6S2</accession>
<dbReference type="Gene3D" id="3.40.50.720">
    <property type="entry name" value="NAD(P)-binding Rossmann-like Domain"/>
    <property type="match status" value="1"/>
</dbReference>